<reference evidence="2" key="1">
    <citation type="journal article" date="2020" name="Nat. Commun.">
        <title>Genome sequence of the cluster root forming white lupin.</title>
        <authorList>
            <person name="Hufnagel B."/>
            <person name="Marques A."/>
            <person name="Soriano A."/>
            <person name="Marques L."/>
            <person name="Divol F."/>
            <person name="Doumas P."/>
            <person name="Sallet E."/>
            <person name="Mancinotti D."/>
            <person name="Carrere S."/>
            <person name="Marande W."/>
            <person name="Arribat S."/>
            <person name="Keller J."/>
            <person name="Huneau C."/>
            <person name="Blein T."/>
            <person name="Aime D."/>
            <person name="Laguerre M."/>
            <person name="Taylor J."/>
            <person name="Schubert V."/>
            <person name="Nelson M."/>
            <person name="Geu-Flores F."/>
            <person name="Crespi M."/>
            <person name="Gallardo-Guerrero K."/>
            <person name="Delaux P.-M."/>
            <person name="Salse J."/>
            <person name="Berges H."/>
            <person name="Guyot R."/>
            <person name="Gouzy J."/>
            <person name="Peret B."/>
        </authorList>
    </citation>
    <scope>NUCLEOTIDE SEQUENCE [LARGE SCALE GENOMIC DNA]</scope>
    <source>
        <strain evidence="2">cv. Amiga</strain>
    </source>
</reference>
<dbReference type="Pfam" id="PF12609">
    <property type="entry name" value="DUF3774"/>
    <property type="match status" value="1"/>
</dbReference>
<dbReference type="InterPro" id="IPR022251">
    <property type="entry name" value="DUF3774_wound-induced"/>
</dbReference>
<dbReference type="PANTHER" id="PTHR33090">
    <property type="entry name" value="DUF3774 DOMAIN PROTEIN-RELATED"/>
    <property type="match status" value="1"/>
</dbReference>
<accession>A0A6A5NIU0</accession>
<evidence type="ECO:0000313" key="2">
    <source>
        <dbReference type="Proteomes" id="UP000447434"/>
    </source>
</evidence>
<protein>
    <submittedName>
        <fullName evidence="1">Uncharacterized protein</fullName>
    </submittedName>
</protein>
<keyword evidence="2" id="KW-1185">Reference proteome</keyword>
<name>A0A6A5NIU0_LUPAL</name>
<gene>
    <name evidence="1" type="ORF">Lalb_Chr22g0356321</name>
</gene>
<proteinExistence type="predicted"/>
<organism evidence="1 2">
    <name type="scientific">Lupinus albus</name>
    <name type="common">White lupine</name>
    <name type="synonym">Lupinus termis</name>
    <dbReference type="NCBI Taxonomy" id="3870"/>
    <lineage>
        <taxon>Eukaryota</taxon>
        <taxon>Viridiplantae</taxon>
        <taxon>Streptophyta</taxon>
        <taxon>Embryophyta</taxon>
        <taxon>Tracheophyta</taxon>
        <taxon>Spermatophyta</taxon>
        <taxon>Magnoliopsida</taxon>
        <taxon>eudicotyledons</taxon>
        <taxon>Gunneridae</taxon>
        <taxon>Pentapetalae</taxon>
        <taxon>rosids</taxon>
        <taxon>fabids</taxon>
        <taxon>Fabales</taxon>
        <taxon>Fabaceae</taxon>
        <taxon>Papilionoideae</taxon>
        <taxon>50 kb inversion clade</taxon>
        <taxon>genistoids sensu lato</taxon>
        <taxon>core genistoids</taxon>
        <taxon>Genisteae</taxon>
        <taxon>Lupinus</taxon>
    </lineage>
</organism>
<dbReference type="AlphaFoldDB" id="A0A6A5NIU0"/>
<dbReference type="Proteomes" id="UP000447434">
    <property type="component" value="Chromosome 22"/>
</dbReference>
<sequence>MCATRGTLVVATTVGVVEALKDQGYCRLNNTMRSITQHAKNQIGSVTRVKKLSSSTSSSAISKKVRDDEKMKKKEEALRMVVYLSLWGPNS</sequence>
<dbReference type="EMBL" id="WOCE01000022">
    <property type="protein sequence ID" value="KAE9588531.1"/>
    <property type="molecule type" value="Genomic_DNA"/>
</dbReference>
<evidence type="ECO:0000313" key="1">
    <source>
        <dbReference type="EMBL" id="KAE9588531.1"/>
    </source>
</evidence>
<comment type="caution">
    <text evidence="1">The sequence shown here is derived from an EMBL/GenBank/DDBJ whole genome shotgun (WGS) entry which is preliminary data.</text>
</comment>